<comment type="similarity">
    <text evidence="1">Belongs to the TolB family.</text>
</comment>
<name>A0ABY8N9Y6_9GAMM</name>
<dbReference type="InterPro" id="IPR011659">
    <property type="entry name" value="WD40"/>
</dbReference>
<dbReference type="InterPro" id="IPR001867">
    <property type="entry name" value="OmpR/PhoB-type_DNA-bd"/>
</dbReference>
<dbReference type="RefSeq" id="WP_280318769.1">
    <property type="nucleotide sequence ID" value="NZ_CP118605.1"/>
</dbReference>
<dbReference type="InterPro" id="IPR036388">
    <property type="entry name" value="WH-like_DNA-bd_sf"/>
</dbReference>
<evidence type="ECO:0000256" key="3">
    <source>
        <dbReference type="PROSITE-ProRule" id="PRU01091"/>
    </source>
</evidence>
<dbReference type="Proteomes" id="UP001236500">
    <property type="component" value="Chromosome"/>
</dbReference>
<evidence type="ECO:0000313" key="5">
    <source>
        <dbReference type="EMBL" id="WGL15719.1"/>
    </source>
</evidence>
<dbReference type="Pfam" id="PF07676">
    <property type="entry name" value="PD40"/>
    <property type="match status" value="2"/>
</dbReference>
<protein>
    <submittedName>
        <fullName evidence="5">Winged helix-turn-helix domain-containing protein</fullName>
    </submittedName>
</protein>
<keyword evidence="2 3" id="KW-0238">DNA-binding</keyword>
<dbReference type="SMART" id="SM00862">
    <property type="entry name" value="Trans_reg_C"/>
    <property type="match status" value="1"/>
</dbReference>
<dbReference type="SUPFAM" id="SSF46894">
    <property type="entry name" value="C-terminal effector domain of the bipartite response regulators"/>
    <property type="match status" value="1"/>
</dbReference>
<dbReference type="Gene3D" id="1.10.10.10">
    <property type="entry name" value="Winged helix-like DNA-binding domain superfamily/Winged helix DNA-binding domain"/>
    <property type="match status" value="1"/>
</dbReference>
<evidence type="ECO:0000256" key="1">
    <source>
        <dbReference type="ARBA" id="ARBA00009820"/>
    </source>
</evidence>
<reference evidence="5 6" key="1">
    <citation type="submission" date="2023-02" db="EMBL/GenBank/DDBJ databases">
        <title>Description and genomic characterization of Microbulbifer bruguierae sp. nov., isolated from the sediment of mangrove plant Bruguiera sexangula.</title>
        <authorList>
            <person name="Long M."/>
        </authorList>
    </citation>
    <scope>NUCLEOTIDE SEQUENCE [LARGE SCALE GENOMIC DNA]</scope>
    <source>
        <strain evidence="5 6">H12</strain>
    </source>
</reference>
<feature type="DNA-binding region" description="OmpR/PhoB-type" evidence="3">
    <location>
        <begin position="4"/>
        <end position="104"/>
    </location>
</feature>
<dbReference type="Gene3D" id="2.120.10.30">
    <property type="entry name" value="TolB, C-terminal domain"/>
    <property type="match status" value="3"/>
</dbReference>
<gene>
    <name evidence="5" type="ORF">PVT68_13180</name>
</gene>
<keyword evidence="6" id="KW-1185">Reference proteome</keyword>
<dbReference type="InterPro" id="IPR011042">
    <property type="entry name" value="6-blade_b-propeller_TolB-like"/>
</dbReference>
<evidence type="ECO:0000259" key="4">
    <source>
        <dbReference type="PROSITE" id="PS51755"/>
    </source>
</evidence>
<accession>A0ABY8N9Y6</accession>
<feature type="domain" description="OmpR/PhoB-type" evidence="4">
    <location>
        <begin position="4"/>
        <end position="104"/>
    </location>
</feature>
<dbReference type="CDD" id="cd00383">
    <property type="entry name" value="trans_reg_C"/>
    <property type="match status" value="1"/>
</dbReference>
<dbReference type="Pfam" id="PF00486">
    <property type="entry name" value="Trans_reg_C"/>
    <property type="match status" value="1"/>
</dbReference>
<organism evidence="5 6">
    <name type="scientific">Microbulbifer bruguierae</name>
    <dbReference type="NCBI Taxonomy" id="3029061"/>
    <lineage>
        <taxon>Bacteria</taxon>
        <taxon>Pseudomonadati</taxon>
        <taxon>Pseudomonadota</taxon>
        <taxon>Gammaproteobacteria</taxon>
        <taxon>Cellvibrionales</taxon>
        <taxon>Microbulbiferaceae</taxon>
        <taxon>Microbulbifer</taxon>
    </lineage>
</organism>
<proteinExistence type="inferred from homology"/>
<dbReference type="PROSITE" id="PS51755">
    <property type="entry name" value="OMPR_PHOB"/>
    <property type="match status" value="1"/>
</dbReference>
<dbReference type="SUPFAM" id="SSF82171">
    <property type="entry name" value="DPP6 N-terminal domain-like"/>
    <property type="match status" value="2"/>
</dbReference>
<dbReference type="PANTHER" id="PTHR36842">
    <property type="entry name" value="PROTEIN TOLB HOMOLOG"/>
    <property type="match status" value="1"/>
</dbReference>
<dbReference type="EMBL" id="CP118605">
    <property type="protein sequence ID" value="WGL15719.1"/>
    <property type="molecule type" value="Genomic_DNA"/>
</dbReference>
<evidence type="ECO:0000313" key="6">
    <source>
        <dbReference type="Proteomes" id="UP001236500"/>
    </source>
</evidence>
<sequence>MSNVSEYELGGVRVNLEAQSVCHGEQRLELSQKKYFDVLQCLIEQYPNWVTREQLIELVWAGNHYVGDKAINNAIWHIRKSLAEIDPDVQYIVTKRGHGYRLAVEPVLREAASPEPNAVRSFPANGWGLGAGLLLLTAVLSWLLVWRGGADSSEIQLTPAERLTNYPGSEFAPAVDPSGQWLAFAWARPNQVSDLYIRALAGDGEPRQLTFSEQSEHGPEWAADGKGIYYVERGGVEQDTVQSTCRVKYLELATLARNTISDCIVDLNTHLAVHPSGSTLAVNRSEPGIFNSGIYLIDLKDPSFPARRVSCGDECKYEDRDMAFSSDGTRLAFTRRSDLLSENIYLRDLRSGEERQLTRDESDIKSLSWDNSDRRIVYTSKVAGKRRTRVVDLESGEIGDLELQGASSLSRVPGSNRFVYSAGNTGKFISYLDLGGDLKAAMPLLHANFNQRSAHYSPVHRKLVYCANESGAMELWVSNLDGSEREQLTSLGGEVVTPRWSNRGDRIVFVASDRAEDGNQLLVIDFATRAISKVEPEHHNYSHPTWSPDDRYLFASVSDGGEYFAHRFDLAAGVDETLGDMPVMKLLSVGDGQVLFTSGPEGGLWSAELDPAGLAWKNLRQILSPEVFASLFNWDVYGERVFFQRNFRRNSQRNTGGQSQVMAFDLSSGDTTALALVPRGSLDRLSDFSYVPERDWLLFTQRESYQSDIYQFELRD</sequence>
<dbReference type="PANTHER" id="PTHR36842:SF1">
    <property type="entry name" value="PROTEIN TOLB"/>
    <property type="match status" value="1"/>
</dbReference>
<evidence type="ECO:0000256" key="2">
    <source>
        <dbReference type="ARBA" id="ARBA00023125"/>
    </source>
</evidence>
<dbReference type="InterPro" id="IPR016032">
    <property type="entry name" value="Sig_transdc_resp-reg_C-effctor"/>
</dbReference>